<protein>
    <submittedName>
        <fullName evidence="1">Unannotated protein</fullName>
    </submittedName>
</protein>
<gene>
    <name evidence="1" type="ORF">UFOPK1639_00370</name>
</gene>
<proteinExistence type="predicted"/>
<accession>A0A6J6D9G2</accession>
<evidence type="ECO:0000313" key="1">
    <source>
        <dbReference type="EMBL" id="CAB4559946.1"/>
    </source>
</evidence>
<dbReference type="Pfam" id="PF13822">
    <property type="entry name" value="ACC_epsilon"/>
    <property type="match status" value="1"/>
</dbReference>
<reference evidence="1" key="1">
    <citation type="submission" date="2020-05" db="EMBL/GenBank/DDBJ databases">
        <authorList>
            <person name="Chiriac C."/>
            <person name="Salcher M."/>
            <person name="Ghai R."/>
            <person name="Kavagutti S V."/>
        </authorList>
    </citation>
    <scope>NUCLEOTIDE SEQUENCE</scope>
</reference>
<sequence>MPNSEDKDLATELEVISGNPTEQELAAVVAVLREAVSNSESAQPEPNWAKGSQMLRESNVSGALEWRSDFKGEI</sequence>
<name>A0A6J6D9G2_9ZZZZ</name>
<dbReference type="GO" id="GO:0004658">
    <property type="term" value="F:propionyl-CoA carboxylase activity"/>
    <property type="evidence" value="ECO:0007669"/>
    <property type="project" value="InterPro"/>
</dbReference>
<organism evidence="1">
    <name type="scientific">freshwater metagenome</name>
    <dbReference type="NCBI Taxonomy" id="449393"/>
    <lineage>
        <taxon>unclassified sequences</taxon>
        <taxon>metagenomes</taxon>
        <taxon>ecological metagenomes</taxon>
    </lineage>
</organism>
<dbReference type="EMBL" id="CAEZTH010000028">
    <property type="protein sequence ID" value="CAB4559946.1"/>
    <property type="molecule type" value="Genomic_DNA"/>
</dbReference>
<dbReference type="GO" id="GO:0003989">
    <property type="term" value="F:acetyl-CoA carboxylase activity"/>
    <property type="evidence" value="ECO:0007669"/>
    <property type="project" value="InterPro"/>
</dbReference>
<dbReference type="AlphaFoldDB" id="A0A6J6D9G2"/>
<dbReference type="InterPro" id="IPR032716">
    <property type="entry name" value="ACC_epsilon"/>
</dbReference>